<accession>A0AAD9SUZ3</accession>
<evidence type="ECO:0000256" key="2">
    <source>
        <dbReference type="ARBA" id="ARBA00023002"/>
    </source>
</evidence>
<dbReference type="Gene3D" id="3.40.50.720">
    <property type="entry name" value="NAD(P)-binding Rossmann-like Domain"/>
    <property type="match status" value="1"/>
</dbReference>
<sequence length="313" mass="34153">MAKENLLMIGGTGYIGTYILDQIINAKESFGSISIFTSPNTEANKADVLDNLRKRGVSVIIGNVNNPEDLLKAFQGVNVVISAVGRVAIAQQIEWIKLAEQAPTIKRFFPSEYGTDVEYGPESVNEPPHQQKLKVRAALKEVSDLTYTYVVTGPYADVGGYLGTSPSAPEIGSFNVKKKKAVLIGDGKGKICLTTPNDVGRLVVKALLHPEASRNRALKVNSFTTTPAEIVAEFEKQTGDKWDVSYTSLEKVRELEQEAYKNKNPAATIFTLKRIWGSGGTLYEKRDNGLIDVENTENLEDAIKATIVAQVSS</sequence>
<keyword evidence="2" id="KW-0560">Oxidoreductase</keyword>
<evidence type="ECO:0000313" key="4">
    <source>
        <dbReference type="EMBL" id="KAK2623922.1"/>
    </source>
</evidence>
<gene>
    <name evidence="4" type="ORF">QTJ16_006556</name>
</gene>
<evidence type="ECO:0000259" key="3">
    <source>
        <dbReference type="Pfam" id="PF05368"/>
    </source>
</evidence>
<dbReference type="Gene3D" id="3.90.25.10">
    <property type="entry name" value="UDP-galactose 4-epimerase, domain 1"/>
    <property type="match status" value="1"/>
</dbReference>
<feature type="domain" description="NmrA-like" evidence="3">
    <location>
        <begin position="3"/>
        <end position="253"/>
    </location>
</feature>
<keyword evidence="5" id="KW-1185">Reference proteome</keyword>
<dbReference type="Proteomes" id="UP001285354">
    <property type="component" value="Unassembled WGS sequence"/>
</dbReference>
<dbReference type="EMBL" id="JAUBYV010000011">
    <property type="protein sequence ID" value="KAK2623922.1"/>
    <property type="molecule type" value="Genomic_DNA"/>
</dbReference>
<proteinExistence type="predicted"/>
<dbReference type="SUPFAM" id="SSF51735">
    <property type="entry name" value="NAD(P)-binding Rossmann-fold domains"/>
    <property type="match status" value="1"/>
</dbReference>
<dbReference type="Pfam" id="PF05368">
    <property type="entry name" value="NmrA"/>
    <property type="match status" value="1"/>
</dbReference>
<dbReference type="CDD" id="cd05259">
    <property type="entry name" value="PCBER_SDR_a"/>
    <property type="match status" value="1"/>
</dbReference>
<dbReference type="AlphaFoldDB" id="A0AAD9SUZ3"/>
<evidence type="ECO:0000256" key="1">
    <source>
        <dbReference type="ARBA" id="ARBA00022857"/>
    </source>
</evidence>
<protein>
    <recommendedName>
        <fullName evidence="3">NmrA-like domain-containing protein</fullName>
    </recommendedName>
</protein>
<dbReference type="GO" id="GO:0016491">
    <property type="term" value="F:oxidoreductase activity"/>
    <property type="evidence" value="ECO:0007669"/>
    <property type="project" value="UniProtKB-KW"/>
</dbReference>
<dbReference type="PANTHER" id="PTHR47706:SF11">
    <property type="entry name" value="ISOFLAVONE REDUCTASE FAMILY PROTEIN (AFU_ORTHOLOGUE AFUA_1G12510)"/>
    <property type="match status" value="1"/>
</dbReference>
<keyword evidence="1" id="KW-0521">NADP</keyword>
<evidence type="ECO:0000313" key="5">
    <source>
        <dbReference type="Proteomes" id="UP001285354"/>
    </source>
</evidence>
<name>A0AAD9SUZ3_9HELO</name>
<comment type="caution">
    <text evidence="4">The sequence shown here is derived from an EMBL/GenBank/DDBJ whole genome shotgun (WGS) entry which is preliminary data.</text>
</comment>
<dbReference type="InterPro" id="IPR008030">
    <property type="entry name" value="NmrA-like"/>
</dbReference>
<organism evidence="4 5">
    <name type="scientific">Diplocarpon rosae</name>
    <dbReference type="NCBI Taxonomy" id="946125"/>
    <lineage>
        <taxon>Eukaryota</taxon>
        <taxon>Fungi</taxon>
        <taxon>Dikarya</taxon>
        <taxon>Ascomycota</taxon>
        <taxon>Pezizomycotina</taxon>
        <taxon>Leotiomycetes</taxon>
        <taxon>Helotiales</taxon>
        <taxon>Drepanopezizaceae</taxon>
        <taxon>Diplocarpon</taxon>
    </lineage>
</organism>
<reference evidence="4" key="1">
    <citation type="submission" date="2023-06" db="EMBL/GenBank/DDBJ databases">
        <title>Draft genome of Marssonina rosae.</title>
        <authorList>
            <person name="Cheng Q."/>
        </authorList>
    </citation>
    <scope>NUCLEOTIDE SEQUENCE</scope>
    <source>
        <strain evidence="4">R4</strain>
    </source>
</reference>
<dbReference type="PANTHER" id="PTHR47706">
    <property type="entry name" value="NMRA-LIKE FAMILY PROTEIN"/>
    <property type="match status" value="1"/>
</dbReference>
<dbReference type="InterPro" id="IPR045312">
    <property type="entry name" value="PCBER-like"/>
</dbReference>
<dbReference type="InterPro" id="IPR051609">
    <property type="entry name" value="NmrA/Isoflavone_reductase-like"/>
</dbReference>
<dbReference type="InterPro" id="IPR036291">
    <property type="entry name" value="NAD(P)-bd_dom_sf"/>
</dbReference>